<organism evidence="3 4">
    <name type="scientific">Fusarium culmorum</name>
    <dbReference type="NCBI Taxonomy" id="5516"/>
    <lineage>
        <taxon>Eukaryota</taxon>
        <taxon>Fungi</taxon>
        <taxon>Dikarya</taxon>
        <taxon>Ascomycota</taxon>
        <taxon>Pezizomycotina</taxon>
        <taxon>Sordariomycetes</taxon>
        <taxon>Hypocreomycetidae</taxon>
        <taxon>Hypocreales</taxon>
        <taxon>Nectriaceae</taxon>
        <taxon>Fusarium</taxon>
    </lineage>
</organism>
<dbReference type="OMA" id="WDACHEE"/>
<keyword evidence="2" id="KW-1133">Transmembrane helix</keyword>
<keyword evidence="2" id="KW-0472">Membrane</keyword>
<gene>
    <name evidence="3" type="ORF">FCULG_00004499</name>
</gene>
<feature type="compositionally biased region" description="Basic and acidic residues" evidence="1">
    <location>
        <begin position="55"/>
        <end position="66"/>
    </location>
</feature>
<dbReference type="Proteomes" id="UP000241587">
    <property type="component" value="Unassembled WGS sequence"/>
</dbReference>
<proteinExistence type="predicted"/>
<feature type="region of interest" description="Disordered" evidence="1">
    <location>
        <begin position="55"/>
        <end position="77"/>
    </location>
</feature>
<reference evidence="3 4" key="1">
    <citation type="submission" date="2018-02" db="EMBL/GenBank/DDBJ databases">
        <title>Fusarium culmorum secondary metabolites in fungal-bacterial-plant interactions.</title>
        <authorList>
            <person name="Schmidt R."/>
        </authorList>
    </citation>
    <scope>NUCLEOTIDE SEQUENCE [LARGE SCALE GENOMIC DNA]</scope>
    <source>
        <strain evidence="3 4">PV</strain>
    </source>
</reference>
<evidence type="ECO:0000256" key="1">
    <source>
        <dbReference type="SAM" id="MobiDB-lite"/>
    </source>
</evidence>
<evidence type="ECO:0000313" key="3">
    <source>
        <dbReference type="EMBL" id="PTD12241.1"/>
    </source>
</evidence>
<protein>
    <submittedName>
        <fullName evidence="3">Uncharacterized protein</fullName>
    </submittedName>
</protein>
<dbReference type="AlphaFoldDB" id="A0A2T4H8V3"/>
<dbReference type="EMBL" id="PVEM01000001">
    <property type="protein sequence ID" value="PTD12241.1"/>
    <property type="molecule type" value="Genomic_DNA"/>
</dbReference>
<dbReference type="OrthoDB" id="2588793at2759"/>
<comment type="caution">
    <text evidence="3">The sequence shown here is derived from an EMBL/GenBank/DDBJ whole genome shotgun (WGS) entry which is preliminary data.</text>
</comment>
<feature type="transmembrane region" description="Helical" evidence="2">
    <location>
        <begin position="18"/>
        <end position="36"/>
    </location>
</feature>
<keyword evidence="4" id="KW-1185">Reference proteome</keyword>
<keyword evidence="2" id="KW-0812">Transmembrane</keyword>
<sequence>MAAPPQRPTHDSRLASRLWMVVSGTVVVLLLLSSYYTGILRTPLDYAESKAGDFCRKASDSTENAKPRNCQDPYRRPGYLIVPPEQKDYRQTQWMPFTNKFLDSHPPSAAYPPKHEELIFNDTKVPQEFLEGHEIPKQWMQIAVAEHKRRLKALDNPHATVDDYASMKDQGGLGWLWGRRVVEFGDSVDRYEAKYTCKEFDNEMYFPKVHPIEKFPKGICEIPTFNLTFVVFHSAGGFTYRPDWFWYKEMRIIPFEERWKTVWKPHEAPIQGPNGRPDLLLWQNGLWDQRGFQVGGKKHHEPNTTVGLWSRKLVWEELNFFTSRLRTYVQMLVDEFPGTPMMFRTLTYHQHTGMSDAMMPEMDRVGRAMAAKYGHEVFEWARIIQLLGKHWADRTHPAEGAMSWLWGNMVLEYLARASGVGTNAGGEKRYPYFEGWDACHEECLSEGGF</sequence>
<evidence type="ECO:0000256" key="2">
    <source>
        <dbReference type="SAM" id="Phobius"/>
    </source>
</evidence>
<accession>A0A2T4H8V3</accession>
<name>A0A2T4H8V3_FUSCU</name>
<evidence type="ECO:0000313" key="4">
    <source>
        <dbReference type="Proteomes" id="UP000241587"/>
    </source>
</evidence>